<evidence type="ECO:0000256" key="8">
    <source>
        <dbReference type="RuleBase" id="RU003357"/>
    </source>
</evidence>
<evidence type="ECO:0000256" key="5">
    <source>
        <dbReference type="ARBA" id="ARBA00023077"/>
    </source>
</evidence>
<evidence type="ECO:0000313" key="11">
    <source>
        <dbReference type="EMBL" id="MDY6487054.1"/>
    </source>
</evidence>
<dbReference type="Pfam" id="PF07715">
    <property type="entry name" value="Plug"/>
    <property type="match status" value="1"/>
</dbReference>
<dbReference type="EMBL" id="JAXHPL010000034">
    <property type="protein sequence ID" value="MDY6487054.1"/>
    <property type="molecule type" value="Genomic_DNA"/>
</dbReference>
<evidence type="ECO:0000259" key="9">
    <source>
        <dbReference type="Pfam" id="PF00593"/>
    </source>
</evidence>
<dbReference type="InterPro" id="IPR037066">
    <property type="entry name" value="Plug_dom_sf"/>
</dbReference>
<dbReference type="InterPro" id="IPR039426">
    <property type="entry name" value="TonB-dep_rcpt-like"/>
</dbReference>
<accession>A0AB35UUW3</accession>
<dbReference type="InterPro" id="IPR012910">
    <property type="entry name" value="Plug_dom"/>
</dbReference>
<keyword evidence="6 8" id="KW-0472">Membrane</keyword>
<comment type="similarity">
    <text evidence="8">Belongs to the TonB-dependent receptor family.</text>
</comment>
<keyword evidence="7" id="KW-0998">Cell outer membrane</keyword>
<comment type="caution">
    <text evidence="11">The sequence shown here is derived from an EMBL/GenBank/DDBJ whole genome shotgun (WGS) entry which is preliminary data.</text>
</comment>
<dbReference type="Gene3D" id="2.40.170.20">
    <property type="entry name" value="TonB-dependent receptor, beta-barrel domain"/>
    <property type="match status" value="1"/>
</dbReference>
<dbReference type="PANTHER" id="PTHR30069">
    <property type="entry name" value="TONB-DEPENDENT OUTER MEMBRANE RECEPTOR"/>
    <property type="match status" value="1"/>
</dbReference>
<keyword evidence="2" id="KW-0813">Transport</keyword>
<comment type="subcellular location">
    <subcellularLocation>
        <location evidence="1">Cell outer membrane</location>
        <topology evidence="1">Multi-pass membrane protein</topology>
    </subcellularLocation>
</comment>
<keyword evidence="11" id="KW-0675">Receptor</keyword>
<evidence type="ECO:0000256" key="4">
    <source>
        <dbReference type="ARBA" id="ARBA00022692"/>
    </source>
</evidence>
<evidence type="ECO:0000256" key="3">
    <source>
        <dbReference type="ARBA" id="ARBA00022452"/>
    </source>
</evidence>
<dbReference type="SUPFAM" id="SSF56935">
    <property type="entry name" value="Porins"/>
    <property type="match status" value="1"/>
</dbReference>
<organism evidence="11 12">
    <name type="scientific">Acinetobacter faecalis</name>
    <dbReference type="NCBI Taxonomy" id="2665161"/>
    <lineage>
        <taxon>Bacteria</taxon>
        <taxon>Pseudomonadati</taxon>
        <taxon>Pseudomonadota</taxon>
        <taxon>Gammaproteobacteria</taxon>
        <taxon>Moraxellales</taxon>
        <taxon>Moraxellaceae</taxon>
        <taxon>Acinetobacter</taxon>
    </lineage>
</organism>
<sequence length="774" mass="87730">MKTVPMLFLLFILIEQVEAGEIQSAHSLKPIKLSAEEEFKKEHKVEKQFIEKANTLGDAIKHVSGVQSSSFGPNSGAPVIRGLQGNRVGVFENGTSIQGLNAISGNINIPFDPIFTESIKINKSSNSVRYGDQSLGGSVEVDSGLIPKEIPEKSRELDLVLKKGWNNFDAKGLKLQLSNQTNLATNIRFSRQEIKSYKIPGKSKADVCESEIFRNGGVNSSLADVCQKDSRIKSTYNKASQPYIDQFITDNPDYADGDFSYYTDNATSTFGGKVYQNIVNPDYVQGTERFKHENINNDVTPNYNKKLGNSYAINDNIALGTTYFLENGYIGFSADYKKSHYGVPGFSMENKSFQTNYDDGLPVGVKTEQNTFLLDSLFNQPLPFLDNIQFKASNLVNKSGEYIGASEANLYEFEQNFAEFVVKQKELKILSGEMGLSWGQRDVHGKGYARYLPNVKTNRQAFFIQEKLSFNPIYFDAGYRKEKVEHQIQDQTFVLARNANNRKLENRDFDLTQFYLGTGLNWGEHVHVYAKYSESERAPEINELYSSNPHYSVMTQEEGNQNLEKEKVIAMELNTDFVFDQSNIQLSLYQMDFTNYVYLMHSGMAMGNRLPLKYWRQTDVKIDGFEIDLSYIFLLDKWGDLTLSAFGDFVKNRVKDKKKLQSSNDGEYPTNMPTNRYGASLEWEKDDYHIRLSNIYYAKPQYLGKSVNTEVALPAYNLLDLSFSKKIALKNAEVEFYLNGTNLLNEEARPQNSPLKYIAPLPGRGFQLGITMSL</sequence>
<dbReference type="Pfam" id="PF00593">
    <property type="entry name" value="TonB_dep_Rec_b-barrel"/>
    <property type="match status" value="1"/>
</dbReference>
<protein>
    <submittedName>
        <fullName evidence="11">TonB-dependent receptor</fullName>
    </submittedName>
</protein>
<evidence type="ECO:0000259" key="10">
    <source>
        <dbReference type="Pfam" id="PF07715"/>
    </source>
</evidence>
<keyword evidence="5 8" id="KW-0798">TonB box</keyword>
<evidence type="ECO:0000256" key="2">
    <source>
        <dbReference type="ARBA" id="ARBA00022448"/>
    </source>
</evidence>
<dbReference type="Gene3D" id="2.170.130.10">
    <property type="entry name" value="TonB-dependent receptor, plug domain"/>
    <property type="match status" value="1"/>
</dbReference>
<evidence type="ECO:0000256" key="7">
    <source>
        <dbReference type="ARBA" id="ARBA00023237"/>
    </source>
</evidence>
<keyword evidence="4" id="KW-0812">Transmembrane</keyword>
<dbReference type="GO" id="GO:0044718">
    <property type="term" value="P:siderophore transmembrane transport"/>
    <property type="evidence" value="ECO:0007669"/>
    <property type="project" value="TreeGrafter"/>
</dbReference>
<feature type="domain" description="TonB-dependent receptor plug" evidence="10">
    <location>
        <begin position="52"/>
        <end position="137"/>
    </location>
</feature>
<dbReference type="PANTHER" id="PTHR30069:SF40">
    <property type="entry name" value="TONB-DEPENDENT RECEPTOR NMB0964-RELATED"/>
    <property type="match status" value="1"/>
</dbReference>
<dbReference type="InterPro" id="IPR000531">
    <property type="entry name" value="Beta-barrel_TonB"/>
</dbReference>
<dbReference type="GO" id="GO:0015344">
    <property type="term" value="F:siderophore uptake transmembrane transporter activity"/>
    <property type="evidence" value="ECO:0007669"/>
    <property type="project" value="TreeGrafter"/>
</dbReference>
<evidence type="ECO:0000256" key="1">
    <source>
        <dbReference type="ARBA" id="ARBA00004571"/>
    </source>
</evidence>
<dbReference type="AlphaFoldDB" id="A0AB35UUW3"/>
<gene>
    <name evidence="11" type="ORF">SKM51_07550</name>
</gene>
<dbReference type="Proteomes" id="UP001278995">
    <property type="component" value="Unassembled WGS sequence"/>
</dbReference>
<proteinExistence type="inferred from homology"/>
<dbReference type="InterPro" id="IPR036942">
    <property type="entry name" value="Beta-barrel_TonB_sf"/>
</dbReference>
<dbReference type="GO" id="GO:0009279">
    <property type="term" value="C:cell outer membrane"/>
    <property type="evidence" value="ECO:0007669"/>
    <property type="project" value="UniProtKB-SubCell"/>
</dbReference>
<name>A0AB35UUW3_9GAMM</name>
<reference evidence="11 12" key="1">
    <citation type="submission" date="2023-11" db="EMBL/GenBank/DDBJ databases">
        <title>The common occurrence of Acinetobacte faecalis in cattle feces and its emended description.</title>
        <authorList>
            <person name="Kyselkova M."/>
            <person name="Xanthopoulou K."/>
            <person name="Shestivska V."/>
            <person name="Spanelova P."/>
            <person name="Maixnerova M."/>
            <person name="Higgins P.G."/>
            <person name="Nemec A."/>
        </authorList>
    </citation>
    <scope>NUCLEOTIDE SEQUENCE [LARGE SCALE GENOMIC DNA]</scope>
    <source>
        <strain evidence="11 12">ANC 7483</strain>
    </source>
</reference>
<keyword evidence="3" id="KW-1134">Transmembrane beta strand</keyword>
<feature type="domain" description="TonB-dependent receptor-like beta-barrel" evidence="9">
    <location>
        <begin position="249"/>
        <end position="743"/>
    </location>
</feature>
<evidence type="ECO:0000313" key="12">
    <source>
        <dbReference type="Proteomes" id="UP001278995"/>
    </source>
</evidence>
<dbReference type="RefSeq" id="WP_321099506.1">
    <property type="nucleotide sequence ID" value="NZ_JAXHPL010000034.1"/>
</dbReference>
<evidence type="ECO:0000256" key="6">
    <source>
        <dbReference type="ARBA" id="ARBA00023136"/>
    </source>
</evidence>